<comment type="caution">
    <text evidence="2">The sequence shown here is derived from an EMBL/GenBank/DDBJ whole genome shotgun (WGS) entry which is preliminary data.</text>
</comment>
<keyword evidence="3" id="KW-1185">Reference proteome</keyword>
<evidence type="ECO:0000313" key="3">
    <source>
        <dbReference type="Proteomes" id="UP001054837"/>
    </source>
</evidence>
<dbReference type="Proteomes" id="UP001054837">
    <property type="component" value="Unassembled WGS sequence"/>
</dbReference>
<dbReference type="SUPFAM" id="SSF57603">
    <property type="entry name" value="FnI-like domain"/>
    <property type="match status" value="1"/>
</dbReference>
<protein>
    <submittedName>
        <fullName evidence="2">Uncharacterized protein</fullName>
    </submittedName>
</protein>
<sequence>MYLFLVLFATLQASITAEIRQTSGGNDFCIVDGRPYRNGERIPREHVCHVCLCHLGRAECSWMNCPPPPEGCTEYTVSNYCNPTLYICSIPEHLREPRQKRSLQRFRRASDTAATGLDDLNPRRGDCTVLGVPYRTGDLMGIATKFCLECRCGRQNMFCSPRCCFKHANLYENATERIAAERGPRIPDKHPLYHIFK</sequence>
<feature type="chain" id="PRO_5044011257" evidence="1">
    <location>
        <begin position="18"/>
        <end position="197"/>
    </location>
</feature>
<dbReference type="AlphaFoldDB" id="A0AAV4T113"/>
<organism evidence="2 3">
    <name type="scientific">Caerostris darwini</name>
    <dbReference type="NCBI Taxonomy" id="1538125"/>
    <lineage>
        <taxon>Eukaryota</taxon>
        <taxon>Metazoa</taxon>
        <taxon>Ecdysozoa</taxon>
        <taxon>Arthropoda</taxon>
        <taxon>Chelicerata</taxon>
        <taxon>Arachnida</taxon>
        <taxon>Araneae</taxon>
        <taxon>Araneomorphae</taxon>
        <taxon>Entelegynae</taxon>
        <taxon>Araneoidea</taxon>
        <taxon>Araneidae</taxon>
        <taxon>Caerostris</taxon>
    </lineage>
</organism>
<evidence type="ECO:0000256" key="1">
    <source>
        <dbReference type="SAM" id="SignalP"/>
    </source>
</evidence>
<dbReference type="Gene3D" id="2.10.70.10">
    <property type="entry name" value="Complement Module, domain 1"/>
    <property type="match status" value="1"/>
</dbReference>
<proteinExistence type="predicted"/>
<dbReference type="EMBL" id="BPLQ01008922">
    <property type="protein sequence ID" value="GIY40348.1"/>
    <property type="molecule type" value="Genomic_DNA"/>
</dbReference>
<gene>
    <name evidence="2" type="primary">AVEN_163533_1</name>
    <name evidence="2" type="ORF">CDAR_479961</name>
</gene>
<reference evidence="2 3" key="1">
    <citation type="submission" date="2021-06" db="EMBL/GenBank/DDBJ databases">
        <title>Caerostris darwini draft genome.</title>
        <authorList>
            <person name="Kono N."/>
            <person name="Arakawa K."/>
        </authorList>
    </citation>
    <scope>NUCLEOTIDE SEQUENCE [LARGE SCALE GENOMIC DNA]</scope>
</reference>
<accession>A0AAV4T113</accession>
<evidence type="ECO:0000313" key="2">
    <source>
        <dbReference type="EMBL" id="GIY40348.1"/>
    </source>
</evidence>
<keyword evidence="1" id="KW-0732">Signal</keyword>
<name>A0AAV4T113_9ARAC</name>
<feature type="signal peptide" evidence="1">
    <location>
        <begin position="1"/>
        <end position="17"/>
    </location>
</feature>